<dbReference type="Proteomes" id="UP000236291">
    <property type="component" value="Unassembled WGS sequence"/>
</dbReference>
<reference evidence="2 3" key="1">
    <citation type="journal article" date="2014" name="Am. J. Bot.">
        <title>Genome assembly and annotation for red clover (Trifolium pratense; Fabaceae).</title>
        <authorList>
            <person name="Istvanek J."/>
            <person name="Jaros M."/>
            <person name="Krenek A."/>
            <person name="Repkova J."/>
        </authorList>
    </citation>
    <scope>NUCLEOTIDE SEQUENCE [LARGE SCALE GENOMIC DNA]</scope>
    <source>
        <strain evidence="3">cv. Tatra</strain>
        <tissue evidence="2">Young leaves</tissue>
    </source>
</reference>
<evidence type="ECO:0000313" key="2">
    <source>
        <dbReference type="EMBL" id="PNX69284.1"/>
    </source>
</evidence>
<gene>
    <name evidence="2" type="ORF">L195_g064363</name>
</gene>
<accession>A0A2K3KSM3</accession>
<dbReference type="AlphaFoldDB" id="A0A2K3KSM3"/>
<sequence>MIPEETLSGSPSQSSPVVSSKAALGGRTKRQRDEAMTTIVDLSEGDGGFVLPACLSNR</sequence>
<feature type="non-terminal residue" evidence="2">
    <location>
        <position position="58"/>
    </location>
</feature>
<name>A0A2K3KSM3_TRIPR</name>
<evidence type="ECO:0000256" key="1">
    <source>
        <dbReference type="SAM" id="MobiDB-lite"/>
    </source>
</evidence>
<feature type="region of interest" description="Disordered" evidence="1">
    <location>
        <begin position="1"/>
        <end position="38"/>
    </location>
</feature>
<organism evidence="2 3">
    <name type="scientific">Trifolium pratense</name>
    <name type="common">Red clover</name>
    <dbReference type="NCBI Taxonomy" id="57577"/>
    <lineage>
        <taxon>Eukaryota</taxon>
        <taxon>Viridiplantae</taxon>
        <taxon>Streptophyta</taxon>
        <taxon>Embryophyta</taxon>
        <taxon>Tracheophyta</taxon>
        <taxon>Spermatophyta</taxon>
        <taxon>Magnoliopsida</taxon>
        <taxon>eudicotyledons</taxon>
        <taxon>Gunneridae</taxon>
        <taxon>Pentapetalae</taxon>
        <taxon>rosids</taxon>
        <taxon>fabids</taxon>
        <taxon>Fabales</taxon>
        <taxon>Fabaceae</taxon>
        <taxon>Papilionoideae</taxon>
        <taxon>50 kb inversion clade</taxon>
        <taxon>NPAAA clade</taxon>
        <taxon>Hologalegina</taxon>
        <taxon>IRL clade</taxon>
        <taxon>Trifolieae</taxon>
        <taxon>Trifolium</taxon>
    </lineage>
</organism>
<dbReference type="EMBL" id="ASHM01245738">
    <property type="protein sequence ID" value="PNX69284.1"/>
    <property type="molecule type" value="Genomic_DNA"/>
</dbReference>
<protein>
    <submittedName>
        <fullName evidence="2">Uncharacterized protein</fullName>
    </submittedName>
</protein>
<proteinExistence type="predicted"/>
<feature type="compositionally biased region" description="Low complexity" evidence="1">
    <location>
        <begin position="8"/>
        <end position="20"/>
    </location>
</feature>
<evidence type="ECO:0000313" key="3">
    <source>
        <dbReference type="Proteomes" id="UP000236291"/>
    </source>
</evidence>
<comment type="caution">
    <text evidence="2">The sequence shown here is derived from an EMBL/GenBank/DDBJ whole genome shotgun (WGS) entry which is preliminary data.</text>
</comment>
<reference evidence="2 3" key="2">
    <citation type="journal article" date="2017" name="Front. Plant Sci.">
        <title>Gene Classification and Mining of Molecular Markers Useful in Red Clover (Trifolium pratense) Breeding.</title>
        <authorList>
            <person name="Istvanek J."/>
            <person name="Dluhosova J."/>
            <person name="Dluhos P."/>
            <person name="Patkova L."/>
            <person name="Nedelnik J."/>
            <person name="Repkova J."/>
        </authorList>
    </citation>
    <scope>NUCLEOTIDE SEQUENCE [LARGE SCALE GENOMIC DNA]</scope>
    <source>
        <strain evidence="3">cv. Tatra</strain>
        <tissue evidence="2">Young leaves</tissue>
    </source>
</reference>